<dbReference type="PANTHER" id="PTHR30627:SF25">
    <property type="entry name" value="PENICILLIN-BINDING PROTEIN 3"/>
    <property type="match status" value="1"/>
</dbReference>
<dbReference type="SUPFAM" id="SSF56601">
    <property type="entry name" value="beta-lactamase/transpeptidase-like"/>
    <property type="match status" value="1"/>
</dbReference>
<name>A0ABT0XM11_9BACI</name>
<reference evidence="2" key="1">
    <citation type="submission" date="2022-06" db="EMBL/GenBank/DDBJ databases">
        <title>Alkalicoccobacillus porphyridii sp. nov., isolated from a marine red alga, Porphyridium purpureum and reclassification of Shouchella plakortidis and Shouchella gibsonii as Alkalicoccobacillus plakortidis comb. nov. and Alkalicoccobacillus gibsonii comb. nov.</title>
        <authorList>
            <person name="Kim K.H."/>
            <person name="Lee J.K."/>
            <person name="Han D.M."/>
            <person name="Baek J.H."/>
            <person name="Jeon C.O."/>
        </authorList>
    </citation>
    <scope>NUCLEOTIDE SEQUENCE</scope>
    <source>
        <strain evidence="2">DSM 19153</strain>
    </source>
</reference>
<sequence length="95" mass="10148">MQTCSKQDLVDVLEDPKGTARAAAVDGVRIAGKTGTAELKATREEKGKEHGWFVAVDADDDPELLVVMMIDDVSDKGGSGYVVDKVATILESNLR</sequence>
<dbReference type="InterPro" id="IPR001460">
    <property type="entry name" value="PCN-bd_Tpept"/>
</dbReference>
<gene>
    <name evidence="2" type="ORF">NDM98_16900</name>
</gene>
<dbReference type="InterPro" id="IPR012338">
    <property type="entry name" value="Beta-lactam/transpept-like"/>
</dbReference>
<proteinExistence type="predicted"/>
<feature type="domain" description="Penicillin-binding protein transpeptidase" evidence="1">
    <location>
        <begin position="6"/>
        <end position="82"/>
    </location>
</feature>
<organism evidence="2 3">
    <name type="scientific">Alkalicoccobacillus plakortidis</name>
    <dbReference type="NCBI Taxonomy" id="444060"/>
    <lineage>
        <taxon>Bacteria</taxon>
        <taxon>Bacillati</taxon>
        <taxon>Bacillota</taxon>
        <taxon>Bacilli</taxon>
        <taxon>Bacillales</taxon>
        <taxon>Bacillaceae</taxon>
        <taxon>Alkalicoccobacillus</taxon>
    </lineage>
</organism>
<dbReference type="EMBL" id="JAMQJY010000002">
    <property type="protein sequence ID" value="MCM2676955.1"/>
    <property type="molecule type" value="Genomic_DNA"/>
</dbReference>
<evidence type="ECO:0000313" key="2">
    <source>
        <dbReference type="EMBL" id="MCM2676955.1"/>
    </source>
</evidence>
<dbReference type="Proteomes" id="UP001203665">
    <property type="component" value="Unassembled WGS sequence"/>
</dbReference>
<protein>
    <submittedName>
        <fullName evidence="2">Penicillin-binding transpeptidase domain-containing protein</fullName>
    </submittedName>
</protein>
<dbReference type="RefSeq" id="WP_251610185.1">
    <property type="nucleotide sequence ID" value="NZ_JAMQJY010000002.1"/>
</dbReference>
<keyword evidence="3" id="KW-1185">Reference proteome</keyword>
<dbReference type="PANTHER" id="PTHR30627">
    <property type="entry name" value="PEPTIDOGLYCAN D,D-TRANSPEPTIDASE"/>
    <property type="match status" value="1"/>
</dbReference>
<dbReference type="InterPro" id="IPR050515">
    <property type="entry name" value="Beta-lactam/transpept"/>
</dbReference>
<dbReference type="Gene3D" id="3.40.710.10">
    <property type="entry name" value="DD-peptidase/beta-lactamase superfamily"/>
    <property type="match status" value="1"/>
</dbReference>
<evidence type="ECO:0000313" key="3">
    <source>
        <dbReference type="Proteomes" id="UP001203665"/>
    </source>
</evidence>
<accession>A0ABT0XM11</accession>
<evidence type="ECO:0000259" key="1">
    <source>
        <dbReference type="Pfam" id="PF00905"/>
    </source>
</evidence>
<comment type="caution">
    <text evidence="2">The sequence shown here is derived from an EMBL/GenBank/DDBJ whole genome shotgun (WGS) entry which is preliminary data.</text>
</comment>
<dbReference type="Pfam" id="PF00905">
    <property type="entry name" value="Transpeptidase"/>
    <property type="match status" value="1"/>
</dbReference>